<evidence type="ECO:0000259" key="6">
    <source>
        <dbReference type="PROSITE" id="PS51471"/>
    </source>
</evidence>
<dbReference type="GO" id="GO:0031418">
    <property type="term" value="F:L-ascorbic acid binding"/>
    <property type="evidence" value="ECO:0007669"/>
    <property type="project" value="UniProtKB-KW"/>
</dbReference>
<evidence type="ECO:0000256" key="5">
    <source>
        <dbReference type="ARBA" id="ARBA00023004"/>
    </source>
</evidence>
<proteinExistence type="inferred from homology"/>
<dbReference type="InterPro" id="IPR027443">
    <property type="entry name" value="IPNS-like_sf"/>
</dbReference>
<organism evidence="7 8">
    <name type="scientific">Linum tenue</name>
    <dbReference type="NCBI Taxonomy" id="586396"/>
    <lineage>
        <taxon>Eukaryota</taxon>
        <taxon>Viridiplantae</taxon>
        <taxon>Streptophyta</taxon>
        <taxon>Embryophyta</taxon>
        <taxon>Tracheophyta</taxon>
        <taxon>Spermatophyta</taxon>
        <taxon>Magnoliopsida</taxon>
        <taxon>eudicotyledons</taxon>
        <taxon>Gunneridae</taxon>
        <taxon>Pentapetalae</taxon>
        <taxon>rosids</taxon>
        <taxon>fabids</taxon>
        <taxon>Malpighiales</taxon>
        <taxon>Linaceae</taxon>
        <taxon>Linum</taxon>
    </lineage>
</organism>
<dbReference type="PANTHER" id="PTHR47991">
    <property type="entry name" value="OXOGLUTARATE/IRON-DEPENDENT DIOXYGENASE"/>
    <property type="match status" value="1"/>
</dbReference>
<evidence type="ECO:0000256" key="2">
    <source>
        <dbReference type="ARBA" id="ARBA00022723"/>
    </source>
</evidence>
<feature type="domain" description="Fe2OG dioxygenase" evidence="6">
    <location>
        <begin position="378"/>
        <end position="478"/>
    </location>
</feature>
<accession>A0AAV0GY53</accession>
<keyword evidence="3" id="KW-0847">Vitamin C</keyword>
<evidence type="ECO:0000256" key="3">
    <source>
        <dbReference type="ARBA" id="ARBA00022896"/>
    </source>
</evidence>
<keyword evidence="4" id="KW-0560">Oxidoreductase</keyword>
<evidence type="ECO:0000313" key="8">
    <source>
        <dbReference type="Proteomes" id="UP001154282"/>
    </source>
</evidence>
<dbReference type="SUPFAM" id="SSF51197">
    <property type="entry name" value="Clavaminate synthase-like"/>
    <property type="match status" value="2"/>
</dbReference>
<evidence type="ECO:0000313" key="7">
    <source>
        <dbReference type="EMBL" id="CAI0377030.1"/>
    </source>
</evidence>
<dbReference type="InterPro" id="IPR044861">
    <property type="entry name" value="IPNS-like_FE2OG_OXY"/>
</dbReference>
<dbReference type="EMBL" id="CAMGYJ010000002">
    <property type="protein sequence ID" value="CAI0377030.1"/>
    <property type="molecule type" value="Genomic_DNA"/>
</dbReference>
<dbReference type="Pfam" id="PF14226">
    <property type="entry name" value="DIOX_N"/>
    <property type="match status" value="2"/>
</dbReference>
<keyword evidence="5" id="KW-0408">Iron</keyword>
<keyword evidence="2" id="KW-0479">Metal-binding</keyword>
<reference evidence="7" key="1">
    <citation type="submission" date="2022-08" db="EMBL/GenBank/DDBJ databases">
        <authorList>
            <person name="Gutierrez-Valencia J."/>
        </authorList>
    </citation>
    <scope>NUCLEOTIDE SEQUENCE</scope>
</reference>
<dbReference type="AlphaFoldDB" id="A0AAV0GY53"/>
<name>A0AAV0GY53_9ROSI</name>
<dbReference type="FunFam" id="2.60.120.330:FF:000001">
    <property type="entry name" value="Protein SRG1"/>
    <property type="match status" value="2"/>
</dbReference>
<feature type="domain" description="Fe2OG dioxygenase" evidence="6">
    <location>
        <begin position="716"/>
        <end position="816"/>
    </location>
</feature>
<dbReference type="Pfam" id="PF03171">
    <property type="entry name" value="2OG-FeII_Oxy"/>
    <property type="match status" value="2"/>
</dbReference>
<dbReference type="PROSITE" id="PS51471">
    <property type="entry name" value="FE2OG_OXY"/>
    <property type="match status" value="2"/>
</dbReference>
<evidence type="ECO:0000256" key="1">
    <source>
        <dbReference type="ARBA" id="ARBA00008056"/>
    </source>
</evidence>
<comment type="similarity">
    <text evidence="1">Belongs to the iron/ascorbate-dependent oxidoreductase family.</text>
</comment>
<gene>
    <name evidence="7" type="ORF">LITE_LOCUS1287</name>
</gene>
<dbReference type="GO" id="GO:0046872">
    <property type="term" value="F:metal ion binding"/>
    <property type="evidence" value="ECO:0007669"/>
    <property type="project" value="UniProtKB-KW"/>
</dbReference>
<dbReference type="GO" id="GO:0016491">
    <property type="term" value="F:oxidoreductase activity"/>
    <property type="evidence" value="ECO:0007669"/>
    <property type="project" value="UniProtKB-KW"/>
</dbReference>
<comment type="caution">
    <text evidence="7">The sequence shown here is derived from an EMBL/GenBank/DDBJ whole genome shotgun (WGS) entry which is preliminary data.</text>
</comment>
<dbReference type="InterPro" id="IPR050295">
    <property type="entry name" value="Plant_2OG-oxidoreductases"/>
</dbReference>
<evidence type="ECO:0000256" key="4">
    <source>
        <dbReference type="ARBA" id="ARBA00023002"/>
    </source>
</evidence>
<dbReference type="Proteomes" id="UP001154282">
    <property type="component" value="Unassembled WGS sequence"/>
</dbReference>
<protein>
    <recommendedName>
        <fullName evidence="6">Fe2OG dioxygenase domain-containing protein</fullName>
    </recommendedName>
</protein>
<dbReference type="InterPro" id="IPR026992">
    <property type="entry name" value="DIOX_N"/>
</dbReference>
<sequence>MRRIRVLGVKEVERVYGGRSIQQRRSRLPVFPRTSVAQAGRRILFVRARYVRASNVAGKFQTVVSDLLRSLFSCSFQVSAMPANNANAPVHPPWPLKHEMHESNLFSCSSKCPPCHQFAPIRPFTHHGPSNMKGVNQETVRSAACKPINRRCYTAFPHQSKLHSSSSISSEEVFLQVVGMELGVSLAAPSVQELARSSKDIPTRYVRPELELDPVSKDESVQVPVIDMSKLVGGRDDEEDELAKLHEACRDWGFFQVINHGVAEEVILKMKADVHEFFSLPLQEKMEYAPLPDDIQGYAPSHVVSEGRKLDWSDFLYIVAQPRDGRNMRFWPRVPSSFRETLNQYSTELEKLKSALLSSMARNLGVEPEKLLTLFEGGRQGVRTNYYPPCKQANKVLGSSPHSDAAGLTLLTQVNEVKGLQIKRNGKWIPIDPIQGAFIVNVGDIIEIMSNGEYKSIEHRAVVNPEKVRLSIAAFHNPNSNAVIGPLADILGKDGKKQAPNSSVSPEEEEVFLQVLGMELGVALGVPSVQELAKSLKEVPTRYLRPEFELDEVSKDESVQVPVIDMGKLVGGRDDEEDELAKLHEACRDWGFFQVINHGVAEEVILKMKADVQEFFSLPLEEKMEYARLPDDIQGYSPSQVVTGGRKLDWSDFLYIFTQPRDGRNMRFWPRVPSSFRETLNQYSTELEKLNTALLSFMARNLGLEPEKLLSLFEGGRQGVRTNYYPPCKQADKVIGSTPHSDVAGLTLLTQVNEVQGLQIKRNGKWIPIDPIQGAFIVNVGNFVEIMSNGEYKSVEHRAVVNPEKERLSIATFNNPNSNAVIGPLPDILGKDGKKQAPKYKSMSFQEYMAERLREKKKKYYA</sequence>
<dbReference type="InterPro" id="IPR005123">
    <property type="entry name" value="Oxoglu/Fe-dep_dioxygenase_dom"/>
</dbReference>
<dbReference type="Gene3D" id="2.60.120.330">
    <property type="entry name" value="B-lactam Antibiotic, Isopenicillin N Synthase, Chain"/>
    <property type="match status" value="2"/>
</dbReference>
<keyword evidence="8" id="KW-1185">Reference proteome</keyword>